<dbReference type="SUPFAM" id="SSF46785">
    <property type="entry name" value="Winged helix' DNA-binding domain"/>
    <property type="match status" value="1"/>
</dbReference>
<dbReference type="PANTHER" id="PTHR33169:SF14">
    <property type="entry name" value="TRANSCRIPTIONAL REGULATOR RV3488"/>
    <property type="match status" value="1"/>
</dbReference>
<dbReference type="Pfam" id="PF03551">
    <property type="entry name" value="PadR"/>
    <property type="match status" value="1"/>
</dbReference>
<evidence type="ECO:0000259" key="1">
    <source>
        <dbReference type="Pfam" id="PF03551"/>
    </source>
</evidence>
<dbReference type="PANTHER" id="PTHR33169">
    <property type="entry name" value="PADR-FAMILY TRANSCRIPTIONAL REGULATOR"/>
    <property type="match status" value="1"/>
</dbReference>
<dbReference type="OrthoDB" id="122286at2"/>
<protein>
    <submittedName>
        <fullName evidence="2">PadR family transcriptional regulator, regulatory protein PadR</fullName>
    </submittedName>
</protein>
<gene>
    <name evidence="2" type="ORF">SAMN04488242_1182</name>
</gene>
<keyword evidence="3" id="KW-1185">Reference proteome</keyword>
<name>A0A1G9JDY8_9ACTN</name>
<proteinExistence type="predicted"/>
<evidence type="ECO:0000313" key="2">
    <source>
        <dbReference type="EMBL" id="SDL35465.1"/>
    </source>
</evidence>
<evidence type="ECO:0000313" key="3">
    <source>
        <dbReference type="Proteomes" id="UP000199475"/>
    </source>
</evidence>
<organism evidence="2 3">
    <name type="scientific">Tessaracoccus oleiagri</name>
    <dbReference type="NCBI Taxonomy" id="686624"/>
    <lineage>
        <taxon>Bacteria</taxon>
        <taxon>Bacillati</taxon>
        <taxon>Actinomycetota</taxon>
        <taxon>Actinomycetes</taxon>
        <taxon>Propionibacteriales</taxon>
        <taxon>Propionibacteriaceae</taxon>
        <taxon>Tessaracoccus</taxon>
    </lineage>
</organism>
<dbReference type="Gene3D" id="1.10.10.10">
    <property type="entry name" value="Winged helix-like DNA-binding domain superfamily/Winged helix DNA-binding domain"/>
    <property type="match status" value="1"/>
</dbReference>
<dbReference type="STRING" id="686624.SAMN04488242_1182"/>
<dbReference type="InterPro" id="IPR005149">
    <property type="entry name" value="Tscrpt_reg_PadR_N"/>
</dbReference>
<dbReference type="InterPro" id="IPR052509">
    <property type="entry name" value="Metal_resp_DNA-bind_regulator"/>
</dbReference>
<dbReference type="AlphaFoldDB" id="A0A1G9JDY8"/>
<feature type="domain" description="Transcription regulator PadR N-terminal" evidence="1">
    <location>
        <begin position="19"/>
        <end position="91"/>
    </location>
</feature>
<accession>A0A1G9JDY8</accession>
<dbReference type="RefSeq" id="WP_093249899.1">
    <property type="nucleotide sequence ID" value="NZ_FNGP01000002.1"/>
</dbReference>
<dbReference type="Proteomes" id="UP000199475">
    <property type="component" value="Unassembled WGS sequence"/>
</dbReference>
<dbReference type="InterPro" id="IPR036390">
    <property type="entry name" value="WH_DNA-bd_sf"/>
</dbReference>
<dbReference type="EMBL" id="FNGP01000002">
    <property type="protein sequence ID" value="SDL35465.1"/>
    <property type="molecule type" value="Genomic_DNA"/>
</dbReference>
<dbReference type="InterPro" id="IPR036388">
    <property type="entry name" value="WH-like_DNA-bd_sf"/>
</dbReference>
<sequence>MAPNIWPADWQRGILDLCVMRLLSDGPTYGYELASRLTDAGLGEVKGGTLYPLLKRLESAEEVDIEWRPGESGPGRKFYKLNERGHARLRELSEAWERFSSTITRIVNAEQQRTPA</sequence>
<reference evidence="2 3" key="1">
    <citation type="submission" date="2016-10" db="EMBL/GenBank/DDBJ databases">
        <authorList>
            <person name="de Groot N.N."/>
        </authorList>
    </citation>
    <scope>NUCLEOTIDE SEQUENCE [LARGE SCALE GENOMIC DNA]</scope>
    <source>
        <strain evidence="2 3">CGMCC 1.9159</strain>
    </source>
</reference>